<dbReference type="InterPro" id="IPR029039">
    <property type="entry name" value="Flavoprotein-like_sf"/>
</dbReference>
<dbReference type="PROSITE" id="PS51085">
    <property type="entry name" value="2FE2S_FER_2"/>
    <property type="match status" value="1"/>
</dbReference>
<name>A0ABR2JW74_9EUKA</name>
<evidence type="ECO:0000256" key="7">
    <source>
        <dbReference type="ARBA" id="ARBA00022857"/>
    </source>
</evidence>
<dbReference type="InterPro" id="IPR003149">
    <property type="entry name" value="Fe_hydrogenase_ssu"/>
</dbReference>
<dbReference type="PANTHER" id="PTHR19384:SF17">
    <property type="entry name" value="NADPH--CYTOCHROME P450 REDUCTASE"/>
    <property type="match status" value="1"/>
</dbReference>
<evidence type="ECO:0000256" key="10">
    <source>
        <dbReference type="ARBA" id="ARBA00023797"/>
    </source>
</evidence>
<dbReference type="PROSITE" id="PS00198">
    <property type="entry name" value="4FE4S_FER_1"/>
    <property type="match status" value="1"/>
</dbReference>
<evidence type="ECO:0000259" key="14">
    <source>
        <dbReference type="PROSITE" id="PS51379"/>
    </source>
</evidence>
<comment type="cofactor">
    <cofactor evidence="2">
        <name>FAD</name>
        <dbReference type="ChEBI" id="CHEBI:57692"/>
    </cofactor>
</comment>
<protein>
    <recommendedName>
        <fullName evidence="10">NADPH--hemoprotein reductase</fullName>
        <ecNumber evidence="10">1.6.2.4</ecNumber>
    </recommendedName>
</protein>
<sequence>MIQVTINGHSYSFQKDISILEACREKNIYIPTLCYHDDLPASGKCGLCVVKINGSTFAHACIQKIKNGMNIETTSADVIAQARRAYNNFIDMSVPPPSKDIEEISKYLFPKNTVRTRESDQSNSLDFDPSLCINCGRCVRMCSDVQNINALNYQNPRIRNNECISCGQCISVCPTEALKSHSSKSELLSALAEKKTLILQIAPATRVAIGECFGYDPGTIVTGKVIQAARKLGFKYVFDTNFGADMTVIEEGNELLRRMKIKVDSTFEDKSEKKIELASFSDATNYALKKSSGCFSVVSSLSNMPPLPMRSPSGIFFRPQVTRTTINTPSCPSFINMPPTTNTNTTSTNRCPQGNKIMNKKLDPLMPLDDIFTSNSQEIQCHSKSYHESNVLPQFTSCCPAWVNYVEKLHHELIPNLSSTKSPHMIVAKLVKTYFASMMNIDPKEIFMVSLMPCVAKKDEIRRMQLTGDCDAVITSQEFAALVDEFGIIFKSLTDSEFDSLLGASSGAGQIFGTTGGVAEATIRYIHKLITKKPLTDKIEYEAFRGMKTIKTSTIKIDSHQFKIAVCNGISAVNELIETDKYKGFDFIEVMACPGGCIGGAGQPYLRKSRMQERMNGIYSIDKSKEVRVADENPDLQTVYRTFVGQPGTPKAHHLLHTHFEPQESAILAQRRRMMSMPIVAYGSASGTAMKFARIVAKFIGTKSVAINNLTVKQLIARKVAIFIVSTIGEGEFPMNSRKFVKELSNSMEGLSDVRFAVCGLGNQSYKYFCRAGIELDQYLEQHLARPIVPLVKIDTSTEDKGETDFEGWCHNLSRSLGLKPPKIEVHLNYSLVKVDDDNVISNPLTPVGFEVATLKNRQMMTPDCLKGTNHQIMSYQIKLQKGFHYQTGEMIEILPENPPDFVEKVLNTLKLNGDHIFALIANDSTVHTFVPEKVSVKQLFSQYLDLCGPPDRSLLRAFLTVANKEGTDRINKMLDVKQDEGVKQYMKNVNTCEFICEFSQYGIPSVELLLSGCHHIKPRQYLISSSPMRNQNIANILVLNHKFGINNKRNGMCTSYLERPKLKNIHVRISKSSFELPDDCKAPIIMVAVGCGIAPMLSIIQNRGPQNGPSLLIFGSTSKEVHKKLTDEIDKEIANGCVTDVLYAWSNEKIIESDILQRASSSEIEKDTGAKIKEVIMKNKEKVWKYWFDDRTSLYYCGIPGHLPDEIKELLLKITIEEGGLSIEEAMAINNRHQMFVEAF</sequence>
<dbReference type="Gene3D" id="1.20.990.10">
    <property type="entry name" value="NADPH-cytochrome p450 Reductase, Chain A, domain 3"/>
    <property type="match status" value="1"/>
</dbReference>
<keyword evidence="9" id="KW-0408">Iron</keyword>
<feature type="compositionally biased region" description="Low complexity" evidence="11">
    <location>
        <begin position="340"/>
        <end position="349"/>
    </location>
</feature>
<keyword evidence="5" id="KW-0288">FMN</keyword>
<dbReference type="InterPro" id="IPR009016">
    <property type="entry name" value="Fe_hydrogenase"/>
</dbReference>
<dbReference type="SUPFAM" id="SSF52218">
    <property type="entry name" value="Flavoproteins"/>
    <property type="match status" value="1"/>
</dbReference>
<keyword evidence="9" id="KW-0479">Metal-binding</keyword>
<proteinExistence type="inferred from homology"/>
<feature type="domain" description="4Fe-4S ferredoxin-type" evidence="14">
    <location>
        <begin position="123"/>
        <end position="153"/>
    </location>
</feature>
<accession>A0ABR2JW74</accession>
<evidence type="ECO:0000256" key="9">
    <source>
        <dbReference type="ARBA" id="ARBA00023014"/>
    </source>
</evidence>
<evidence type="ECO:0000256" key="11">
    <source>
        <dbReference type="SAM" id="MobiDB-lite"/>
    </source>
</evidence>
<dbReference type="Gene3D" id="3.40.50.80">
    <property type="entry name" value="Nucleotide-binding domain of ferredoxin-NADP reductase (FNR) module"/>
    <property type="match status" value="1"/>
</dbReference>
<dbReference type="Pfam" id="PF02256">
    <property type="entry name" value="Fe_hyd_SSU"/>
    <property type="match status" value="1"/>
</dbReference>
<dbReference type="SMART" id="SM00902">
    <property type="entry name" value="Fe_hyd_SSU"/>
    <property type="match status" value="1"/>
</dbReference>
<dbReference type="CDD" id="cd00207">
    <property type="entry name" value="fer2"/>
    <property type="match status" value="1"/>
</dbReference>
<dbReference type="PANTHER" id="PTHR19384">
    <property type="entry name" value="NITRIC OXIDE SYNTHASE-RELATED"/>
    <property type="match status" value="1"/>
</dbReference>
<dbReference type="PRINTS" id="PR00369">
    <property type="entry name" value="FLAVODOXIN"/>
</dbReference>
<dbReference type="PROSITE" id="PS51379">
    <property type="entry name" value="4FE4S_FER_2"/>
    <property type="match status" value="2"/>
</dbReference>
<comment type="similarity">
    <text evidence="3">Belongs to the NARF family.</text>
</comment>
<feature type="region of interest" description="Disordered" evidence="11">
    <location>
        <begin position="332"/>
        <end position="355"/>
    </location>
</feature>
<organism evidence="15 16">
    <name type="scientific">Tritrichomonas musculus</name>
    <dbReference type="NCBI Taxonomy" id="1915356"/>
    <lineage>
        <taxon>Eukaryota</taxon>
        <taxon>Metamonada</taxon>
        <taxon>Parabasalia</taxon>
        <taxon>Tritrichomonadida</taxon>
        <taxon>Tritrichomonadidae</taxon>
        <taxon>Tritrichomonas</taxon>
    </lineage>
</organism>
<dbReference type="SUPFAM" id="SSF52343">
    <property type="entry name" value="Ferredoxin reductase-like, C-terminal NADP-linked domain"/>
    <property type="match status" value="1"/>
</dbReference>
<evidence type="ECO:0000259" key="12">
    <source>
        <dbReference type="PROSITE" id="PS50902"/>
    </source>
</evidence>
<dbReference type="Pfam" id="PF00258">
    <property type="entry name" value="Flavodoxin_1"/>
    <property type="match status" value="1"/>
</dbReference>
<evidence type="ECO:0000256" key="6">
    <source>
        <dbReference type="ARBA" id="ARBA00022827"/>
    </source>
</evidence>
<dbReference type="SUPFAM" id="SSF63380">
    <property type="entry name" value="Riboflavin synthase domain-like"/>
    <property type="match status" value="1"/>
</dbReference>
<evidence type="ECO:0000256" key="3">
    <source>
        <dbReference type="ARBA" id="ARBA00006596"/>
    </source>
</evidence>
<dbReference type="InterPro" id="IPR004108">
    <property type="entry name" value="Fe_hydrogenase_lsu_C"/>
</dbReference>
<keyword evidence="16" id="KW-1185">Reference proteome</keyword>
<feature type="domain" description="Flavodoxin-like" evidence="12">
    <location>
        <begin position="678"/>
        <end position="814"/>
    </location>
</feature>
<dbReference type="Pfam" id="PF13510">
    <property type="entry name" value="Fer2_4"/>
    <property type="match status" value="1"/>
</dbReference>
<evidence type="ECO:0000259" key="13">
    <source>
        <dbReference type="PROSITE" id="PS51085"/>
    </source>
</evidence>
<keyword evidence="8" id="KW-0560">Oxidoreductase</keyword>
<dbReference type="InterPro" id="IPR017896">
    <property type="entry name" value="4Fe4S_Fe-S-bd"/>
</dbReference>
<dbReference type="Gene3D" id="3.40.50.360">
    <property type="match status" value="1"/>
</dbReference>
<evidence type="ECO:0000256" key="1">
    <source>
        <dbReference type="ARBA" id="ARBA00001917"/>
    </source>
</evidence>
<dbReference type="InterPro" id="IPR001094">
    <property type="entry name" value="Flavdoxin-like"/>
</dbReference>
<dbReference type="Pfam" id="PF00667">
    <property type="entry name" value="FAD_binding_1"/>
    <property type="match status" value="1"/>
</dbReference>
<dbReference type="Pfam" id="PF14697">
    <property type="entry name" value="Fer4_21"/>
    <property type="match status" value="1"/>
</dbReference>
<keyword evidence="7" id="KW-0521">NADP</keyword>
<evidence type="ECO:0000256" key="2">
    <source>
        <dbReference type="ARBA" id="ARBA00001974"/>
    </source>
</evidence>
<dbReference type="InterPro" id="IPR039261">
    <property type="entry name" value="FNR_nucleotide-bd"/>
</dbReference>
<dbReference type="PROSITE" id="PS50902">
    <property type="entry name" value="FLAVODOXIN_LIKE"/>
    <property type="match status" value="1"/>
</dbReference>
<dbReference type="EC" id="1.6.2.4" evidence="10"/>
<dbReference type="SUPFAM" id="SSF54292">
    <property type="entry name" value="2Fe-2S ferredoxin-like"/>
    <property type="match status" value="1"/>
</dbReference>
<dbReference type="SUPFAM" id="SSF54862">
    <property type="entry name" value="4Fe-4S ferredoxins"/>
    <property type="match status" value="1"/>
</dbReference>
<dbReference type="Gene3D" id="3.40.50.1780">
    <property type="match status" value="2"/>
</dbReference>
<dbReference type="InterPro" id="IPR036010">
    <property type="entry name" value="2Fe-2S_ferredoxin-like_sf"/>
</dbReference>
<dbReference type="InterPro" id="IPR017900">
    <property type="entry name" value="4Fe4S_Fe_S_CS"/>
</dbReference>
<keyword evidence="6" id="KW-0274">FAD</keyword>
<evidence type="ECO:0000313" key="16">
    <source>
        <dbReference type="Proteomes" id="UP001470230"/>
    </source>
</evidence>
<dbReference type="EMBL" id="JAPFFF010000009">
    <property type="protein sequence ID" value="KAK8883132.1"/>
    <property type="molecule type" value="Genomic_DNA"/>
</dbReference>
<comment type="caution">
    <text evidence="15">The sequence shown here is derived from an EMBL/GenBank/DDBJ whole genome shotgun (WGS) entry which is preliminary data.</text>
</comment>
<comment type="cofactor">
    <cofactor evidence="1">
        <name>FMN</name>
        <dbReference type="ChEBI" id="CHEBI:58210"/>
    </cofactor>
</comment>
<dbReference type="Proteomes" id="UP001470230">
    <property type="component" value="Unassembled WGS sequence"/>
</dbReference>
<dbReference type="Gene3D" id="3.10.20.740">
    <property type="match status" value="1"/>
</dbReference>
<dbReference type="InterPro" id="IPR017938">
    <property type="entry name" value="Riboflavin_synthase-like_b-brl"/>
</dbReference>
<dbReference type="SUPFAM" id="SSF53920">
    <property type="entry name" value="Fe-only hydrogenase"/>
    <property type="match status" value="1"/>
</dbReference>
<evidence type="ECO:0000256" key="4">
    <source>
        <dbReference type="ARBA" id="ARBA00022630"/>
    </source>
</evidence>
<dbReference type="Pfam" id="PF02906">
    <property type="entry name" value="Fe_hyd_lg_C"/>
    <property type="match status" value="2"/>
</dbReference>
<dbReference type="InterPro" id="IPR001709">
    <property type="entry name" value="Flavoprot_Pyr_Nucl_cyt_Rdtase"/>
</dbReference>
<dbReference type="InterPro" id="IPR001041">
    <property type="entry name" value="2Fe-2S_ferredoxin-type"/>
</dbReference>
<feature type="domain" description="2Fe-2S ferredoxin-type" evidence="13">
    <location>
        <begin position="1"/>
        <end position="77"/>
    </location>
</feature>
<gene>
    <name evidence="15" type="ORF">M9Y10_045780</name>
</gene>
<reference evidence="15 16" key="1">
    <citation type="submission" date="2024-04" db="EMBL/GenBank/DDBJ databases">
        <title>Tritrichomonas musculus Genome.</title>
        <authorList>
            <person name="Alves-Ferreira E."/>
            <person name="Grigg M."/>
            <person name="Lorenzi H."/>
            <person name="Galac M."/>
        </authorList>
    </citation>
    <scope>NUCLEOTIDE SEQUENCE [LARGE SCALE GENOMIC DNA]</scope>
    <source>
        <strain evidence="15 16">EAF2021</strain>
    </source>
</reference>
<evidence type="ECO:0000313" key="15">
    <source>
        <dbReference type="EMBL" id="KAK8883132.1"/>
    </source>
</evidence>
<dbReference type="InterPro" id="IPR003097">
    <property type="entry name" value="CysJ-like_FAD-binding"/>
</dbReference>
<dbReference type="Gene3D" id="2.40.30.10">
    <property type="entry name" value="Translation factors"/>
    <property type="match status" value="1"/>
</dbReference>
<feature type="domain" description="4Fe-4S ferredoxin-type" evidence="14">
    <location>
        <begin position="154"/>
        <end position="183"/>
    </location>
</feature>
<keyword evidence="9" id="KW-0411">Iron-sulfur</keyword>
<dbReference type="Gene3D" id="3.40.950.10">
    <property type="entry name" value="Fe-only Hydrogenase (Larger Subunit), Chain L, domain 3"/>
    <property type="match status" value="1"/>
</dbReference>
<dbReference type="InterPro" id="IPR023173">
    <property type="entry name" value="NADPH_Cyt_P450_Rdtase_alpha"/>
</dbReference>
<evidence type="ECO:0000256" key="5">
    <source>
        <dbReference type="ARBA" id="ARBA00022643"/>
    </source>
</evidence>
<dbReference type="PRINTS" id="PR00371">
    <property type="entry name" value="FPNCR"/>
</dbReference>
<dbReference type="Gene3D" id="3.30.70.20">
    <property type="match status" value="1"/>
</dbReference>
<dbReference type="InterPro" id="IPR008254">
    <property type="entry name" value="Flavodoxin/NO_synth"/>
</dbReference>
<keyword evidence="4" id="KW-0285">Flavoprotein</keyword>
<evidence type="ECO:0000256" key="8">
    <source>
        <dbReference type="ARBA" id="ARBA00023002"/>
    </source>
</evidence>